<feature type="region of interest" description="Disordered" evidence="2">
    <location>
        <begin position="576"/>
        <end position="628"/>
    </location>
</feature>
<dbReference type="InterPro" id="IPR051632">
    <property type="entry name" value="Rho_GEF"/>
</dbReference>
<dbReference type="InterPro" id="IPR000219">
    <property type="entry name" value="DH_dom"/>
</dbReference>
<feature type="non-terminal residue" evidence="3">
    <location>
        <position position="1"/>
    </location>
</feature>
<evidence type="ECO:0000313" key="4">
    <source>
        <dbReference type="Proteomes" id="UP001152795"/>
    </source>
</evidence>
<feature type="compositionally biased region" description="Basic and acidic residues" evidence="2">
    <location>
        <begin position="1116"/>
        <end position="1127"/>
    </location>
</feature>
<feature type="compositionally biased region" description="Basic and acidic residues" evidence="2">
    <location>
        <begin position="728"/>
        <end position="750"/>
    </location>
</feature>
<feature type="region of interest" description="Disordered" evidence="2">
    <location>
        <begin position="663"/>
        <end position="716"/>
    </location>
</feature>
<gene>
    <name evidence="3" type="ORF">PACLA_8A014857</name>
</gene>
<keyword evidence="4" id="KW-1185">Reference proteome</keyword>
<feature type="region of interest" description="Disordered" evidence="2">
    <location>
        <begin position="1185"/>
        <end position="1237"/>
    </location>
</feature>
<feature type="region of interest" description="Disordered" evidence="2">
    <location>
        <begin position="359"/>
        <end position="385"/>
    </location>
</feature>
<feature type="region of interest" description="Disordered" evidence="2">
    <location>
        <begin position="493"/>
        <end position="517"/>
    </location>
</feature>
<dbReference type="Pfam" id="PF00621">
    <property type="entry name" value="RhoGEF"/>
    <property type="match status" value="1"/>
</dbReference>
<feature type="compositionally biased region" description="Basic and acidic residues" evidence="2">
    <location>
        <begin position="1215"/>
        <end position="1237"/>
    </location>
</feature>
<reference evidence="3" key="1">
    <citation type="submission" date="2020-04" db="EMBL/GenBank/DDBJ databases">
        <authorList>
            <person name="Alioto T."/>
            <person name="Alioto T."/>
            <person name="Gomez Garrido J."/>
        </authorList>
    </citation>
    <scope>NUCLEOTIDE SEQUENCE</scope>
    <source>
        <strain evidence="3">A484AB</strain>
    </source>
</reference>
<dbReference type="GO" id="GO:0005085">
    <property type="term" value="F:guanyl-nucleotide exchange factor activity"/>
    <property type="evidence" value="ECO:0007669"/>
    <property type="project" value="InterPro"/>
</dbReference>
<feature type="region of interest" description="Disordered" evidence="2">
    <location>
        <begin position="530"/>
        <end position="552"/>
    </location>
</feature>
<dbReference type="Gene3D" id="1.25.40.20">
    <property type="entry name" value="Ankyrin repeat-containing domain"/>
    <property type="match status" value="1"/>
</dbReference>
<accession>A0A6S7IWR0</accession>
<organism evidence="3 4">
    <name type="scientific">Paramuricea clavata</name>
    <name type="common">Red gorgonian</name>
    <name type="synonym">Violescent sea-whip</name>
    <dbReference type="NCBI Taxonomy" id="317549"/>
    <lineage>
        <taxon>Eukaryota</taxon>
        <taxon>Metazoa</taxon>
        <taxon>Cnidaria</taxon>
        <taxon>Anthozoa</taxon>
        <taxon>Octocorallia</taxon>
        <taxon>Malacalcyonacea</taxon>
        <taxon>Plexauridae</taxon>
        <taxon>Paramuricea</taxon>
    </lineage>
</organism>
<feature type="compositionally biased region" description="Polar residues" evidence="2">
    <location>
        <begin position="1252"/>
        <end position="1267"/>
    </location>
</feature>
<feature type="region of interest" description="Disordered" evidence="2">
    <location>
        <begin position="273"/>
        <end position="342"/>
    </location>
</feature>
<feature type="compositionally biased region" description="Basic and acidic residues" evidence="2">
    <location>
        <begin position="936"/>
        <end position="946"/>
    </location>
</feature>
<feature type="compositionally biased region" description="Basic and acidic residues" evidence="2">
    <location>
        <begin position="856"/>
        <end position="869"/>
    </location>
</feature>
<dbReference type="SUPFAM" id="SSF48065">
    <property type="entry name" value="DBL homology domain (DH-domain)"/>
    <property type="match status" value="1"/>
</dbReference>
<feature type="region of interest" description="Disordered" evidence="2">
    <location>
        <begin position="637"/>
        <end position="656"/>
    </location>
</feature>
<feature type="region of interest" description="Disordered" evidence="2">
    <location>
        <begin position="814"/>
        <end position="1066"/>
    </location>
</feature>
<keyword evidence="1" id="KW-0862">Zinc</keyword>
<dbReference type="InterPro" id="IPR035899">
    <property type="entry name" value="DBL_dom_sf"/>
</dbReference>
<feature type="compositionally biased region" description="Basic and acidic residues" evidence="2">
    <location>
        <begin position="494"/>
        <end position="517"/>
    </location>
</feature>
<name>A0A6S7IWR0_PARCT</name>
<evidence type="ECO:0000256" key="2">
    <source>
        <dbReference type="SAM" id="MobiDB-lite"/>
    </source>
</evidence>
<feature type="compositionally biased region" description="Polar residues" evidence="2">
    <location>
        <begin position="233"/>
        <end position="244"/>
    </location>
</feature>
<feature type="compositionally biased region" description="Polar residues" evidence="2">
    <location>
        <begin position="1308"/>
        <end position="1325"/>
    </location>
</feature>
<feature type="compositionally biased region" description="Basic and acidic residues" evidence="2">
    <location>
        <begin position="979"/>
        <end position="1040"/>
    </location>
</feature>
<evidence type="ECO:0000313" key="3">
    <source>
        <dbReference type="EMBL" id="CAB4023826.1"/>
    </source>
</evidence>
<feature type="compositionally biased region" description="Polar residues" evidence="2">
    <location>
        <begin position="909"/>
        <end position="924"/>
    </location>
</feature>
<feature type="non-terminal residue" evidence="3">
    <location>
        <position position="1553"/>
    </location>
</feature>
<feature type="compositionally biased region" description="Polar residues" evidence="2">
    <location>
        <begin position="1357"/>
        <end position="1373"/>
    </location>
</feature>
<dbReference type="Gene3D" id="1.20.900.10">
    <property type="entry name" value="Dbl homology (DH) domain"/>
    <property type="match status" value="1"/>
</dbReference>
<dbReference type="EMBL" id="CACRXK020012703">
    <property type="protein sequence ID" value="CAB4023826.1"/>
    <property type="molecule type" value="Genomic_DNA"/>
</dbReference>
<comment type="caution">
    <text evidence="3">The sequence shown here is derived from an EMBL/GenBank/DDBJ whole genome shotgun (WGS) entry which is preliminary data.</text>
</comment>
<dbReference type="PANTHER" id="PTHR13944">
    <property type="entry name" value="AGAP007712-PA"/>
    <property type="match status" value="1"/>
</dbReference>
<dbReference type="Proteomes" id="UP001152795">
    <property type="component" value="Unassembled WGS sequence"/>
</dbReference>
<feature type="compositionally biased region" description="Basic and acidic residues" evidence="2">
    <location>
        <begin position="1268"/>
        <end position="1277"/>
    </location>
</feature>
<feature type="compositionally biased region" description="Polar residues" evidence="2">
    <location>
        <begin position="781"/>
        <end position="791"/>
    </location>
</feature>
<feature type="region of interest" description="Disordered" evidence="2">
    <location>
        <begin position="1251"/>
        <end position="1390"/>
    </location>
</feature>
<proteinExistence type="predicted"/>
<dbReference type="GO" id="GO:0035023">
    <property type="term" value="P:regulation of Rho protein signal transduction"/>
    <property type="evidence" value="ECO:0007669"/>
    <property type="project" value="TreeGrafter"/>
</dbReference>
<keyword evidence="1" id="KW-0863">Zinc-finger</keyword>
<protein>
    <submittedName>
        <fullName evidence="3">Rho guanine nucleotide exchange factor 28-like isoform X2</fullName>
    </submittedName>
</protein>
<feature type="compositionally biased region" description="Basic and acidic residues" evidence="2">
    <location>
        <begin position="765"/>
        <end position="779"/>
    </location>
</feature>
<feature type="compositionally biased region" description="Pro residues" evidence="2">
    <location>
        <begin position="301"/>
        <end position="313"/>
    </location>
</feature>
<sequence length="1553" mass="175884">NESHETLLHFAARHGLRELINVFLNLPGAKQALSTYNKSGLLPRDVARESGLLDIAELLDSERSTEQRKSGTFKDSTRRKVRRNNDNGVTTITNLRSHNVQDDIHFLRDLNKKLKAKRNSPVNRHSWPIEIQSFHPDDYIEELEKGLSKVTALGEKNNTKRSFIDDNLIQLRDITEEICNLRSRNAEEASKEISMIADQNRRPAHSRRLSCPGSFERQRRAAGGLPNLKSRPESSASERSTGNQEEPANPAAAETAFSIPPISPKVGQLVNLASPTVTSPGPEGTFQLFDDAPESFMTPPTNTPSPSPQPKSPMPISLKCSDAEKRPNTGRKGRPRTWYGGAADIPHVADEELRRSNSLEDFGKALDEGSDDESITSAASEANSKEGILQTLCSLTEKESRTESFVSSISDTSIGKESVGSDIEDDCELEYTQEGIQGEIVKDIEGYEGIQEREHEYTKDELEGHEEIGKGETHNHGDLGNVEVHLGIQEEEETGIHEVVDEHKDVDNRDVHENEKIEINGKLDQIVDVEKHESQITAGSNVKNNDGGDVENECQDTEYKCNDAEHDLKDTEHECRNSEHECIDTEQESKNTEEEFKDTLTEHECRNSEHECNDTEQESKKTEEEFKDTLMEHECRKSEHECNDTEQESKKTEEEFKDTLMEHECRNSEHECNDTEQESKKTEEEFKDTLMEHECRNSEHECNDTEQESKNTEEEFKDTLMEHECNETEHECKETEHECRDRNDLEHEQTEDTEAATNSNVEEDIVSRVDKQEENHESESPYENTYNGQQDNEVETGVVCNGVECVVQEHEHAEEHIQNEVIGDENMRNESMEKNTAVGTSGQGDCNKDLEEELSNDNKESQLNEEHQCGEPGLEPLEDVVQQDSHADPRDSENTASGENQLPHEDVSMENSSEEINLSYNSNDDAIVEETLTNKVADDGPEKNETSPEGNEDCTKESEGRSCGSEDVEEKLGCLQAEAENRPTESGNIERESEDRSAEPEDRPTEPENRQTEFEDRPTESENHSAESKNLPKESEDRTRNQANDPEIVIEDAEDKSSESTDDYSSVCQTKIKYEDLDDIECNVQDFCLPGQNTERNKELFRIQATDDVESGEDSDPGKHIRFDEKPPSLSPMAEELSPTSPEENFCVPMRTRSALLLGMKTPVKRSGSDISVTSLQDVELNMHATNRDNDLTPGVLNNSRKAKSFGDLSTFSEGRSEMTKDVGDDSDEERKRIQEDHTVLNRVKKYEQASKYASNEQLEQISTSRIITEREEEKQNQRRWSNFFNPKNPKPGKKPGRTPTFRRDNLRSSMTGKGSKNPPKSTIENLVAGPHSAAFAKHSQTAPNLHVAASGRPRSFTGSPGQIRKSPTISSIDSEEQKTESPDEVEIQNEDINFEVDSDLENFDKEPEAWSVTAEPYMLKKMKKNEIKRQDVILELIQTEGHHVRTLKIMQQVFYRGLHKVANYPEERLDELFPRINDLVDISARFYRNLRCRQDESASVKMIGDVIMKQFGGDNGELVKQAYGEFVSKHPEAVASYKHYFKTDKKFSNFIK</sequence>
<dbReference type="PROSITE" id="PS50010">
    <property type="entry name" value="DH_2"/>
    <property type="match status" value="1"/>
</dbReference>
<dbReference type="GO" id="GO:0008270">
    <property type="term" value="F:zinc ion binding"/>
    <property type="evidence" value="ECO:0007669"/>
    <property type="project" value="UniProtKB-KW"/>
</dbReference>
<dbReference type="OrthoDB" id="28045at2759"/>
<keyword evidence="1" id="KW-0479">Metal-binding</keyword>
<dbReference type="PANTHER" id="PTHR13944:SF21">
    <property type="entry name" value="CYSTS, ISOFORM C"/>
    <property type="match status" value="1"/>
</dbReference>
<evidence type="ECO:0000256" key="1">
    <source>
        <dbReference type="ARBA" id="ARBA00022771"/>
    </source>
</evidence>
<dbReference type="InterPro" id="IPR036770">
    <property type="entry name" value="Ankyrin_rpt-contain_sf"/>
</dbReference>
<feature type="region of interest" description="Disordered" evidence="2">
    <location>
        <begin position="193"/>
        <end position="252"/>
    </location>
</feature>
<feature type="region of interest" description="Disordered" evidence="2">
    <location>
        <begin position="728"/>
        <end position="792"/>
    </location>
</feature>
<feature type="region of interest" description="Disordered" evidence="2">
    <location>
        <begin position="1106"/>
        <end position="1146"/>
    </location>
</feature>
<feature type="compositionally biased region" description="Polar residues" evidence="2">
    <location>
        <begin position="535"/>
        <end position="544"/>
    </location>
</feature>